<protein>
    <submittedName>
        <fullName evidence="1">Uncharacterized protein</fullName>
    </submittedName>
</protein>
<dbReference type="AlphaFoldDB" id="A0A4Y2EWD7"/>
<evidence type="ECO:0000313" key="2">
    <source>
        <dbReference type="Proteomes" id="UP000499080"/>
    </source>
</evidence>
<proteinExistence type="predicted"/>
<name>A0A4Y2EWD7_ARAVE</name>
<dbReference type="Proteomes" id="UP000499080">
    <property type="component" value="Unassembled WGS sequence"/>
</dbReference>
<sequence length="75" mass="8278">MNRQCGNWWLHGEGEVNAEVGTNPVDTVDNGDPREADKAEIQVLMEKALNSERTLNALIATSGLNQAKKCCRRPL</sequence>
<keyword evidence="2" id="KW-1185">Reference proteome</keyword>
<evidence type="ECO:0000313" key="1">
    <source>
        <dbReference type="EMBL" id="GBM33181.1"/>
    </source>
</evidence>
<comment type="caution">
    <text evidence="1">The sequence shown here is derived from an EMBL/GenBank/DDBJ whole genome shotgun (WGS) entry which is preliminary data.</text>
</comment>
<reference evidence="1 2" key="1">
    <citation type="journal article" date="2019" name="Sci. Rep.">
        <title>Orb-weaving spider Araneus ventricosus genome elucidates the spidroin gene catalogue.</title>
        <authorList>
            <person name="Kono N."/>
            <person name="Nakamura H."/>
            <person name="Ohtoshi R."/>
            <person name="Moran D.A.P."/>
            <person name="Shinohara A."/>
            <person name="Yoshida Y."/>
            <person name="Fujiwara M."/>
            <person name="Mori M."/>
            <person name="Tomita M."/>
            <person name="Arakawa K."/>
        </authorList>
    </citation>
    <scope>NUCLEOTIDE SEQUENCE [LARGE SCALE GENOMIC DNA]</scope>
</reference>
<dbReference type="EMBL" id="BGPR01000726">
    <property type="protein sequence ID" value="GBM33181.1"/>
    <property type="molecule type" value="Genomic_DNA"/>
</dbReference>
<gene>
    <name evidence="1" type="ORF">AVEN_83688_1</name>
</gene>
<organism evidence="1 2">
    <name type="scientific">Araneus ventricosus</name>
    <name type="common">Orbweaver spider</name>
    <name type="synonym">Epeira ventricosa</name>
    <dbReference type="NCBI Taxonomy" id="182803"/>
    <lineage>
        <taxon>Eukaryota</taxon>
        <taxon>Metazoa</taxon>
        <taxon>Ecdysozoa</taxon>
        <taxon>Arthropoda</taxon>
        <taxon>Chelicerata</taxon>
        <taxon>Arachnida</taxon>
        <taxon>Araneae</taxon>
        <taxon>Araneomorphae</taxon>
        <taxon>Entelegynae</taxon>
        <taxon>Araneoidea</taxon>
        <taxon>Araneidae</taxon>
        <taxon>Araneus</taxon>
    </lineage>
</organism>
<accession>A0A4Y2EWD7</accession>